<dbReference type="Pfam" id="PF07470">
    <property type="entry name" value="Glyco_hydro_88"/>
    <property type="match status" value="1"/>
</dbReference>
<feature type="active site" description="Nucleophile" evidence="3">
    <location>
        <position position="88"/>
    </location>
</feature>
<feature type="active site" description="Proton donor" evidence="3">
    <location>
        <position position="149"/>
    </location>
</feature>
<accession>A0A374P139</accession>
<feature type="binding site" evidence="4">
    <location>
        <position position="221"/>
    </location>
    <ligand>
        <name>substrate</name>
    </ligand>
</feature>
<evidence type="ECO:0000256" key="3">
    <source>
        <dbReference type="PIRSR" id="PIRSR610905-1"/>
    </source>
</evidence>
<dbReference type="EMBL" id="QSON01000019">
    <property type="protein sequence ID" value="RGI97566.1"/>
    <property type="molecule type" value="Genomic_DNA"/>
</dbReference>
<dbReference type="PANTHER" id="PTHR36845:SF1">
    <property type="entry name" value="HYDROLASE, PUTATIVE (AFU_ORTHOLOGUE AFUA_7G05090)-RELATED"/>
    <property type="match status" value="1"/>
</dbReference>
<dbReference type="AlphaFoldDB" id="A0A374P139"/>
<evidence type="ECO:0000256" key="1">
    <source>
        <dbReference type="ARBA" id="ARBA00022801"/>
    </source>
</evidence>
<evidence type="ECO:0000256" key="4">
    <source>
        <dbReference type="PIRSR" id="PIRSR610905-2"/>
    </source>
</evidence>
<sequence length="369" mass="42127">MSWTEEALEKSLLKIERNMEGIGEHFPHVEYDGIYNDQGASFWTSGFWPGMLWLLYQEKKDENAFRLARRLERRLDEVLDGFVTLHHDVGFMWLPSAVIDYKLTGSEEARIRGLKAASHLAGRFNLAGQFIRAWTDEVNPGSRGWAIIDCMMNIPLLFWASRESKDPRFYHIAKAHADTVLRCFIRPDNTSAHIVSFDPYTGEKIENLGGQGKDGDSAWSRGQAWTIYGMALAYRETGKAEYLTAAKNSADYFLSHLPADQVPYWDFRSEAKDRSVLDSSASACAASGLLEICSLMEDCVEREFYYEKALIILKSLYENYADFSEKTQGLIQKGTVNYAKNKHVNVPIIYGDYFFVEALIKLKHPTNIF</sequence>
<feature type="binding site" evidence="4">
    <location>
        <position position="225"/>
    </location>
    <ligand>
        <name>substrate</name>
    </ligand>
</feature>
<dbReference type="Gene3D" id="1.50.10.10">
    <property type="match status" value="1"/>
</dbReference>
<protein>
    <submittedName>
        <fullName evidence="5">Glycosyl hydrolase</fullName>
    </submittedName>
</protein>
<dbReference type="Proteomes" id="UP000263014">
    <property type="component" value="Unassembled WGS sequence"/>
</dbReference>
<keyword evidence="1 5" id="KW-0378">Hydrolase</keyword>
<proteinExistence type="inferred from homology"/>
<organism evidence="5 6">
    <name type="scientific">Hungatella hathewayi</name>
    <dbReference type="NCBI Taxonomy" id="154046"/>
    <lineage>
        <taxon>Bacteria</taxon>
        <taxon>Bacillati</taxon>
        <taxon>Bacillota</taxon>
        <taxon>Clostridia</taxon>
        <taxon>Lachnospirales</taxon>
        <taxon>Lachnospiraceae</taxon>
        <taxon>Hungatella</taxon>
    </lineage>
</organism>
<reference evidence="5 6" key="1">
    <citation type="submission" date="2018-08" db="EMBL/GenBank/DDBJ databases">
        <title>A genome reference for cultivated species of the human gut microbiota.</title>
        <authorList>
            <person name="Zou Y."/>
            <person name="Xue W."/>
            <person name="Luo G."/>
        </authorList>
    </citation>
    <scope>NUCLEOTIDE SEQUENCE [LARGE SCALE GENOMIC DNA]</scope>
    <source>
        <strain evidence="5 6">TM09-12</strain>
    </source>
</reference>
<dbReference type="GO" id="GO:0052757">
    <property type="term" value="F:chondroitin hydrolase activity"/>
    <property type="evidence" value="ECO:0007669"/>
    <property type="project" value="TreeGrafter"/>
</dbReference>
<gene>
    <name evidence="5" type="ORF">DXD79_27560</name>
</gene>
<evidence type="ECO:0000313" key="6">
    <source>
        <dbReference type="Proteomes" id="UP000263014"/>
    </source>
</evidence>
<name>A0A374P139_9FIRM</name>
<dbReference type="InterPro" id="IPR008928">
    <property type="entry name" value="6-hairpin_glycosidase_sf"/>
</dbReference>
<evidence type="ECO:0000256" key="2">
    <source>
        <dbReference type="ARBA" id="ARBA00038358"/>
    </source>
</evidence>
<dbReference type="RefSeq" id="WP_117622821.1">
    <property type="nucleotide sequence ID" value="NZ_QSON01000019.1"/>
</dbReference>
<dbReference type="PANTHER" id="PTHR36845">
    <property type="entry name" value="HYDROLASE, PUTATIVE (AFU_ORTHOLOGUE AFUA_7G05090)-RELATED"/>
    <property type="match status" value="1"/>
</dbReference>
<evidence type="ECO:0000313" key="5">
    <source>
        <dbReference type="EMBL" id="RGI97566.1"/>
    </source>
</evidence>
<dbReference type="GO" id="GO:0000272">
    <property type="term" value="P:polysaccharide catabolic process"/>
    <property type="evidence" value="ECO:0007669"/>
    <property type="project" value="TreeGrafter"/>
</dbReference>
<dbReference type="InterPro" id="IPR052369">
    <property type="entry name" value="UG_Glycosaminoglycan_Hydrolase"/>
</dbReference>
<comment type="caution">
    <text evidence="5">The sequence shown here is derived from an EMBL/GenBank/DDBJ whole genome shotgun (WGS) entry which is preliminary data.</text>
</comment>
<dbReference type="SUPFAM" id="SSF48208">
    <property type="entry name" value="Six-hairpin glycosidases"/>
    <property type="match status" value="1"/>
</dbReference>
<dbReference type="InterPro" id="IPR012341">
    <property type="entry name" value="6hp_glycosidase-like_sf"/>
</dbReference>
<feature type="binding site" evidence="4">
    <location>
        <position position="149"/>
    </location>
    <ligand>
        <name>substrate</name>
    </ligand>
</feature>
<dbReference type="InterPro" id="IPR010905">
    <property type="entry name" value="Glyco_hydro_88"/>
</dbReference>
<feature type="binding site" evidence="4">
    <location>
        <position position="88"/>
    </location>
    <ligand>
        <name>substrate</name>
    </ligand>
</feature>
<comment type="similarity">
    <text evidence="2">Belongs to the glycosyl hydrolase 88 family.</text>
</comment>